<dbReference type="Proteomes" id="UP001205843">
    <property type="component" value="Unassembled WGS sequence"/>
</dbReference>
<evidence type="ECO:0000256" key="1">
    <source>
        <dbReference type="SAM" id="SignalP"/>
    </source>
</evidence>
<protein>
    <recommendedName>
        <fullName evidence="4">DUF411 domain-containing protein</fullName>
    </recommendedName>
</protein>
<evidence type="ECO:0000313" key="3">
    <source>
        <dbReference type="Proteomes" id="UP001205843"/>
    </source>
</evidence>
<keyword evidence="3" id="KW-1185">Reference proteome</keyword>
<dbReference type="Pfam" id="PF04214">
    <property type="entry name" value="DUF411"/>
    <property type="match status" value="1"/>
</dbReference>
<organism evidence="2 3">
    <name type="scientific">Natronocella acetinitrilica</name>
    <dbReference type="NCBI Taxonomy" id="414046"/>
    <lineage>
        <taxon>Bacteria</taxon>
        <taxon>Pseudomonadati</taxon>
        <taxon>Pseudomonadota</taxon>
        <taxon>Gammaproteobacteria</taxon>
        <taxon>Chromatiales</taxon>
        <taxon>Ectothiorhodospiraceae</taxon>
        <taxon>Natronocella</taxon>
    </lineage>
</organism>
<accession>A0AAE3KDQ9</accession>
<reference evidence="2" key="1">
    <citation type="submission" date="2022-03" db="EMBL/GenBank/DDBJ databases">
        <title>Genomic Encyclopedia of Type Strains, Phase III (KMG-III): the genomes of soil and plant-associated and newly described type strains.</title>
        <authorList>
            <person name="Whitman W."/>
        </authorList>
    </citation>
    <scope>NUCLEOTIDE SEQUENCE</scope>
    <source>
        <strain evidence="2">ANL 6-2</strain>
    </source>
</reference>
<dbReference type="EMBL" id="JALJXV010000010">
    <property type="protein sequence ID" value="MCP1676593.1"/>
    <property type="molecule type" value="Genomic_DNA"/>
</dbReference>
<evidence type="ECO:0000313" key="2">
    <source>
        <dbReference type="EMBL" id="MCP1676593.1"/>
    </source>
</evidence>
<comment type="caution">
    <text evidence="2">The sequence shown here is derived from an EMBL/GenBank/DDBJ whole genome shotgun (WGS) entry which is preliminary data.</text>
</comment>
<dbReference type="AlphaFoldDB" id="A0AAE3KDQ9"/>
<proteinExistence type="predicted"/>
<sequence length="182" mass="19324">MNKTRALVSPRLLVAAAAVFLAMAAAAWWLMQSSVTAAPVAGIHNEQLQQLAATDRDIKVFKTPSCGCCGAWVEHLEASGFDVEAVNVSQSELNAIKQAAGLDPDLASCHTAFIEGYLVEGHVPASDIRRLVDERPTVAGISVPGMPIGSPGMEMGDRFDPYDVVAFGADGETSVFNRHNQD</sequence>
<evidence type="ECO:0008006" key="4">
    <source>
        <dbReference type="Google" id="ProtNLM"/>
    </source>
</evidence>
<feature type="chain" id="PRO_5041998976" description="DUF411 domain-containing protein" evidence="1">
    <location>
        <begin position="38"/>
        <end position="182"/>
    </location>
</feature>
<dbReference type="InterPro" id="IPR007332">
    <property type="entry name" value="DUF411"/>
</dbReference>
<name>A0AAE3KDQ9_9GAMM</name>
<dbReference type="RefSeq" id="WP_253483219.1">
    <property type="nucleotide sequence ID" value="NZ_JALJXV010000010.1"/>
</dbReference>
<feature type="signal peptide" evidence="1">
    <location>
        <begin position="1"/>
        <end position="37"/>
    </location>
</feature>
<keyword evidence="1" id="KW-0732">Signal</keyword>
<gene>
    <name evidence="2" type="ORF">J2T57_003764</name>
</gene>